<evidence type="ECO:0008006" key="4">
    <source>
        <dbReference type="Google" id="ProtNLM"/>
    </source>
</evidence>
<accession>A0ABU1TTV0</accession>
<evidence type="ECO:0000313" key="3">
    <source>
        <dbReference type="Proteomes" id="UP001255185"/>
    </source>
</evidence>
<evidence type="ECO:0000256" key="1">
    <source>
        <dbReference type="SAM" id="MobiDB-lite"/>
    </source>
</evidence>
<evidence type="ECO:0000313" key="2">
    <source>
        <dbReference type="EMBL" id="MDR6969307.1"/>
    </source>
</evidence>
<proteinExistence type="predicted"/>
<dbReference type="EMBL" id="JAVDVI010000018">
    <property type="protein sequence ID" value="MDR6969307.1"/>
    <property type="molecule type" value="Genomic_DNA"/>
</dbReference>
<organism evidence="2 3">
    <name type="scientific">Flavobacterium arsenatis</name>
    <dbReference type="NCBI Taxonomy" id="1484332"/>
    <lineage>
        <taxon>Bacteria</taxon>
        <taxon>Pseudomonadati</taxon>
        <taxon>Bacteroidota</taxon>
        <taxon>Flavobacteriia</taxon>
        <taxon>Flavobacteriales</taxon>
        <taxon>Flavobacteriaceae</taxon>
        <taxon>Flavobacterium</taxon>
    </lineage>
</organism>
<feature type="region of interest" description="Disordered" evidence="1">
    <location>
        <begin position="57"/>
        <end position="78"/>
    </location>
</feature>
<feature type="compositionally biased region" description="Basic and acidic residues" evidence="1">
    <location>
        <begin position="67"/>
        <end position="78"/>
    </location>
</feature>
<gene>
    <name evidence="2" type="ORF">J2X31_003337</name>
</gene>
<sequence>MKTKYTLLALVLTTTFLSCKDNKAITPTEERIEANQPTEYDNSLEQSSDTMQVIKDSVIDPNMKGQSDTHGRDTDAGR</sequence>
<comment type="caution">
    <text evidence="2">The sequence shown here is derived from an EMBL/GenBank/DDBJ whole genome shotgun (WGS) entry which is preliminary data.</text>
</comment>
<reference evidence="2 3" key="1">
    <citation type="submission" date="2023-07" db="EMBL/GenBank/DDBJ databases">
        <title>Sorghum-associated microbial communities from plants grown in Nebraska, USA.</title>
        <authorList>
            <person name="Schachtman D."/>
        </authorList>
    </citation>
    <scope>NUCLEOTIDE SEQUENCE [LARGE SCALE GENOMIC DNA]</scope>
    <source>
        <strain evidence="2 3">3773</strain>
    </source>
</reference>
<protein>
    <recommendedName>
        <fullName evidence="4">Cytochrome C551</fullName>
    </recommendedName>
</protein>
<keyword evidence="3" id="KW-1185">Reference proteome</keyword>
<dbReference type="RefSeq" id="WP_310028214.1">
    <property type="nucleotide sequence ID" value="NZ_JAVDVI010000018.1"/>
</dbReference>
<name>A0ABU1TTV0_9FLAO</name>
<dbReference type="Proteomes" id="UP001255185">
    <property type="component" value="Unassembled WGS sequence"/>
</dbReference>
<dbReference type="PROSITE" id="PS51257">
    <property type="entry name" value="PROKAR_LIPOPROTEIN"/>
    <property type="match status" value="1"/>
</dbReference>